<evidence type="ECO:0000256" key="2">
    <source>
        <dbReference type="SAM" id="MobiDB-lite"/>
    </source>
</evidence>
<protein>
    <submittedName>
        <fullName evidence="3">T-complex protein 11</fullName>
    </submittedName>
</protein>
<evidence type="ECO:0000313" key="3">
    <source>
        <dbReference type="EMBL" id="KAF4126414.1"/>
    </source>
</evidence>
<gene>
    <name evidence="3" type="ORF">GMORB2_0150</name>
</gene>
<name>A0A9P4Z2V2_9HYPO</name>
<evidence type="ECO:0000256" key="1">
    <source>
        <dbReference type="ARBA" id="ARBA00010954"/>
    </source>
</evidence>
<dbReference type="RefSeq" id="XP_035325066.1">
    <property type="nucleotide sequence ID" value="XM_035462136.1"/>
</dbReference>
<feature type="compositionally biased region" description="Polar residues" evidence="2">
    <location>
        <begin position="468"/>
        <end position="502"/>
    </location>
</feature>
<dbReference type="PANTHER" id="PTHR12832:SF11">
    <property type="entry name" value="LD23868P"/>
    <property type="match status" value="1"/>
</dbReference>
<evidence type="ECO:0000313" key="4">
    <source>
        <dbReference type="Proteomes" id="UP000749293"/>
    </source>
</evidence>
<dbReference type="Pfam" id="PF05794">
    <property type="entry name" value="Tcp11"/>
    <property type="match status" value="1"/>
</dbReference>
<dbReference type="AlphaFoldDB" id="A0A9P4Z2V2"/>
<feature type="region of interest" description="Disordered" evidence="2">
    <location>
        <begin position="440"/>
        <end position="502"/>
    </location>
</feature>
<dbReference type="EMBL" id="JAANYQ010000001">
    <property type="protein sequence ID" value="KAF4126414.1"/>
    <property type="molecule type" value="Genomic_DNA"/>
</dbReference>
<dbReference type="GO" id="GO:0010737">
    <property type="term" value="P:protein kinase A signaling"/>
    <property type="evidence" value="ECO:0007669"/>
    <property type="project" value="TreeGrafter"/>
</dbReference>
<feature type="region of interest" description="Disordered" evidence="2">
    <location>
        <begin position="1"/>
        <end position="125"/>
    </location>
</feature>
<feature type="compositionally biased region" description="Basic residues" evidence="2">
    <location>
        <begin position="95"/>
        <end position="107"/>
    </location>
</feature>
<dbReference type="Proteomes" id="UP000749293">
    <property type="component" value="Unassembled WGS sequence"/>
</dbReference>
<reference evidence="3" key="1">
    <citation type="submission" date="2020-03" db="EMBL/GenBank/DDBJ databases">
        <title>Site-based positive gene gene selection in Geosmithia morbida across the United States reveals a broad range of putative effectors and factors for local host and environmental adapation.</title>
        <authorList>
            <person name="Onufrak A."/>
            <person name="Murdoch R.W."/>
            <person name="Gazis R."/>
            <person name="Huff M."/>
            <person name="Staton M."/>
            <person name="Klingeman W."/>
            <person name="Hadziabdic D."/>
        </authorList>
    </citation>
    <scope>NUCLEOTIDE SEQUENCE</scope>
    <source>
        <strain evidence="3">1262</strain>
    </source>
</reference>
<sequence>MGPEQQNSGLPMEHSRKNASVSGGDADARQEAESQRQPQQNEDDEMTASQLSPRRCDAAQPALQSVSGPSPTSTPTPTTPAPSKMISGGNGSSSTHHHHHHHHHHRTMSSSGSVPHSARMSLDPPITKSTLSELDLSKIIHNHKLRHDINFNPELHFRPNVEGGKNRRKQQRSDSFWRTLRNQLETFITNPEAFSAQVGDAEGWCLPVLLKTAKEILETLVPQRDRQFLDDGLNVPLLMQQFYKGVLDLEKLAEWLSGVLKSHCAPMRDEEVENMLSLIKTGNQESNLDKLVMGLRELLNVLEHMKLDVANHQIRCWRPILIQDTVHFEQRFLSRKVESGRMTIDASRRWYGRAKIEFGHLPPRGFGDMSVLFEALSRLIQPSSAGTMLPETLQNDHERLMKLRMDMLDTVNLDICMRLYHDLESLSRSVSPSAAAASWLNSNSNGSGSGSGSSSGSDMDDDDSHSSRTLSFNNVSSAPNSRPSSLVLSCCSGSDTSPSPRTSIVVGATPAAPTSVPSYLLATDPAERTNKASSLYASLVDLLYTAAPAADQAERWAAVAPAMAVQIFRYTDAPSDMLPFLEEKLAASLCQVHSEPFLQAQQTLQARLVDQLSARVREFKGLSGLGLFTAVSERRLRPGSQNPRDFYECLREGHDEAAVDDMVTRLAHVGILHWRVWAGLAYE</sequence>
<proteinExistence type="inferred from homology"/>
<keyword evidence="4" id="KW-1185">Reference proteome</keyword>
<dbReference type="OrthoDB" id="276323at2759"/>
<comment type="similarity">
    <text evidence="1">Belongs to the TCP11 family.</text>
</comment>
<comment type="caution">
    <text evidence="3">The sequence shown here is derived from an EMBL/GenBank/DDBJ whole genome shotgun (WGS) entry which is preliminary data.</text>
</comment>
<accession>A0A9P4Z2V2</accession>
<dbReference type="PANTHER" id="PTHR12832">
    <property type="entry name" value="TESTIS-SPECIFIC PROTEIN PBS13 T-COMPLEX 11"/>
    <property type="match status" value="1"/>
</dbReference>
<organism evidence="3 4">
    <name type="scientific">Geosmithia morbida</name>
    <dbReference type="NCBI Taxonomy" id="1094350"/>
    <lineage>
        <taxon>Eukaryota</taxon>
        <taxon>Fungi</taxon>
        <taxon>Dikarya</taxon>
        <taxon>Ascomycota</taxon>
        <taxon>Pezizomycotina</taxon>
        <taxon>Sordariomycetes</taxon>
        <taxon>Hypocreomycetidae</taxon>
        <taxon>Hypocreales</taxon>
        <taxon>Bionectriaceae</taxon>
        <taxon>Geosmithia</taxon>
    </lineage>
</organism>
<dbReference type="InterPro" id="IPR008862">
    <property type="entry name" value="Tcp11"/>
</dbReference>
<dbReference type="GeneID" id="55966380"/>